<dbReference type="Gene3D" id="3.40.50.1820">
    <property type="entry name" value="alpha/beta hydrolase"/>
    <property type="match status" value="1"/>
</dbReference>
<keyword evidence="1" id="KW-1133">Transmembrane helix</keyword>
<keyword evidence="1" id="KW-0472">Membrane</keyword>
<dbReference type="PANTHER" id="PTHR12277:SF81">
    <property type="entry name" value="PROTEIN ABHD13"/>
    <property type="match status" value="1"/>
</dbReference>
<feature type="domain" description="Serine aminopeptidase S33" evidence="2">
    <location>
        <begin position="71"/>
        <end position="179"/>
    </location>
</feature>
<dbReference type="SUPFAM" id="SSF53474">
    <property type="entry name" value="alpha/beta-Hydrolases"/>
    <property type="match status" value="1"/>
</dbReference>
<dbReference type="GO" id="GO:0016787">
    <property type="term" value="F:hydrolase activity"/>
    <property type="evidence" value="ECO:0007669"/>
    <property type="project" value="UniProtKB-KW"/>
</dbReference>
<keyword evidence="3" id="KW-0378">Hydrolase</keyword>
<evidence type="ECO:0000313" key="3">
    <source>
        <dbReference type="EMBL" id="QTV06435.1"/>
    </source>
</evidence>
<evidence type="ECO:0000256" key="1">
    <source>
        <dbReference type="SAM" id="Phobius"/>
    </source>
</evidence>
<keyword evidence="4" id="KW-1185">Reference proteome</keyword>
<proteinExistence type="predicted"/>
<dbReference type="Pfam" id="PF12146">
    <property type="entry name" value="Hydrolase_4"/>
    <property type="match status" value="1"/>
</dbReference>
<dbReference type="InterPro" id="IPR022742">
    <property type="entry name" value="Hydrolase_4"/>
</dbReference>
<sequence>MNKILLKIFSFFLGIVLLAFTLIYFYQEKLIFHPTKLPKDYTYRFDENHEEISILTEQKDTINSLYFYAKEPKGVIYFLHGNSGDLSGWGDVAPHFTRKNYNVFMIDYRGFGKSGGKIFSENQFLNDAQVGYDFLKTLHPENEIIILGYSIGSGPASYLASKNNPRNVVLASPFYSFKSLAKEKIPFLPIFILKYPLESNQYLKESKAPITIFHGDEDQLIPIHHAKKLASELKNKNVNFYPIIGQGHNGILKNYSFLNKMDSIMN</sequence>
<protein>
    <submittedName>
        <fullName evidence="3">Alpha/beta fold hydrolase</fullName>
    </submittedName>
</protein>
<accession>A0ABX7XEX3</accession>
<dbReference type="EMBL" id="CP072842">
    <property type="protein sequence ID" value="QTV06435.1"/>
    <property type="molecule type" value="Genomic_DNA"/>
</dbReference>
<reference evidence="4" key="2">
    <citation type="submission" date="2021-04" db="EMBL/GenBank/DDBJ databases">
        <title>Taxonomy of Flavobacteriaceae bacterium ZY171143.</title>
        <authorList>
            <person name="Li F."/>
        </authorList>
    </citation>
    <scope>NUCLEOTIDE SEQUENCE [LARGE SCALE GENOMIC DNA]</scope>
    <source>
        <strain evidence="4">ZY171143</strain>
    </source>
</reference>
<dbReference type="InterPro" id="IPR029058">
    <property type="entry name" value="AB_hydrolase_fold"/>
</dbReference>
<feature type="transmembrane region" description="Helical" evidence="1">
    <location>
        <begin position="6"/>
        <end position="26"/>
    </location>
</feature>
<organism evidence="3 4">
    <name type="scientific">Faecalibacter bovis</name>
    <dbReference type="NCBI Taxonomy" id="2898187"/>
    <lineage>
        <taxon>Bacteria</taxon>
        <taxon>Pseudomonadati</taxon>
        <taxon>Bacteroidota</taxon>
        <taxon>Flavobacteriia</taxon>
        <taxon>Flavobacteriales</taxon>
        <taxon>Weeksellaceae</taxon>
        <taxon>Faecalibacter</taxon>
    </lineage>
</organism>
<dbReference type="RefSeq" id="WP_230477151.1">
    <property type="nucleotide sequence ID" value="NZ_CP072842.1"/>
</dbReference>
<keyword evidence="1" id="KW-0812">Transmembrane</keyword>
<reference evidence="3 4" key="1">
    <citation type="journal article" date="2021" name="Int. J. Syst. Evol. Microbiol.">
        <title>Faecalibacter bovis sp. nov., isolated from cow faeces.</title>
        <authorList>
            <person name="Li F."/>
            <person name="Zhao W."/>
            <person name="Hong Q."/>
            <person name="Shao Q."/>
            <person name="Song J."/>
            <person name="Yang S."/>
        </authorList>
    </citation>
    <scope>NUCLEOTIDE SEQUENCE [LARGE SCALE GENOMIC DNA]</scope>
    <source>
        <strain evidence="3 4">ZY171143</strain>
    </source>
</reference>
<gene>
    <name evidence="3" type="ORF">J9309_03650</name>
</gene>
<dbReference type="PANTHER" id="PTHR12277">
    <property type="entry name" value="ALPHA/BETA HYDROLASE DOMAIN-CONTAINING PROTEIN"/>
    <property type="match status" value="1"/>
</dbReference>
<dbReference type="Proteomes" id="UP000672011">
    <property type="component" value="Chromosome"/>
</dbReference>
<evidence type="ECO:0000313" key="4">
    <source>
        <dbReference type="Proteomes" id="UP000672011"/>
    </source>
</evidence>
<name>A0ABX7XEX3_9FLAO</name>
<evidence type="ECO:0000259" key="2">
    <source>
        <dbReference type="Pfam" id="PF12146"/>
    </source>
</evidence>